<dbReference type="RefSeq" id="WP_169529179.1">
    <property type="nucleotide sequence ID" value="NZ_JABBGH010000001.1"/>
</dbReference>
<dbReference type="SMART" id="SM00354">
    <property type="entry name" value="HTH_LACI"/>
    <property type="match status" value="1"/>
</dbReference>
<dbReference type="PROSITE" id="PS50932">
    <property type="entry name" value="HTH_LACI_2"/>
    <property type="match status" value="1"/>
</dbReference>
<dbReference type="CDD" id="cd06267">
    <property type="entry name" value="PBP1_LacI_sugar_binding-like"/>
    <property type="match status" value="1"/>
</dbReference>
<evidence type="ECO:0000259" key="4">
    <source>
        <dbReference type="PROSITE" id="PS50932"/>
    </source>
</evidence>
<feature type="domain" description="HTH lacI-type" evidence="4">
    <location>
        <begin position="5"/>
        <end position="59"/>
    </location>
</feature>
<accession>A0A7Y0AAN2</accession>
<dbReference type="GO" id="GO:0003700">
    <property type="term" value="F:DNA-binding transcription factor activity"/>
    <property type="evidence" value="ECO:0007669"/>
    <property type="project" value="TreeGrafter"/>
</dbReference>
<gene>
    <name evidence="5" type="ORF">HHL22_01370</name>
</gene>
<dbReference type="InterPro" id="IPR046335">
    <property type="entry name" value="LacI/GalR-like_sensor"/>
</dbReference>
<evidence type="ECO:0000313" key="5">
    <source>
        <dbReference type="EMBL" id="NML63844.1"/>
    </source>
</evidence>
<dbReference type="GO" id="GO:0000976">
    <property type="term" value="F:transcription cis-regulatory region binding"/>
    <property type="evidence" value="ECO:0007669"/>
    <property type="project" value="TreeGrafter"/>
</dbReference>
<dbReference type="InterPro" id="IPR000843">
    <property type="entry name" value="HTH_LacI"/>
</dbReference>
<dbReference type="Proteomes" id="UP000559626">
    <property type="component" value="Unassembled WGS sequence"/>
</dbReference>
<dbReference type="PANTHER" id="PTHR30146">
    <property type="entry name" value="LACI-RELATED TRANSCRIPTIONAL REPRESSOR"/>
    <property type="match status" value="1"/>
</dbReference>
<dbReference type="InterPro" id="IPR028082">
    <property type="entry name" value="Peripla_BP_I"/>
</dbReference>
<comment type="caution">
    <text evidence="5">The sequence shown here is derived from an EMBL/GenBank/DDBJ whole genome shotgun (WGS) entry which is preliminary data.</text>
</comment>
<dbReference type="CDD" id="cd01392">
    <property type="entry name" value="HTH_LacI"/>
    <property type="match status" value="1"/>
</dbReference>
<keyword evidence="6" id="KW-1185">Reference proteome</keyword>
<reference evidence="5 6" key="1">
    <citation type="submission" date="2020-04" db="EMBL/GenBank/DDBJ databases">
        <title>Hymenobacter polaris sp. nov., isolated from Arctic soil.</title>
        <authorList>
            <person name="Dahal R.H."/>
        </authorList>
    </citation>
    <scope>NUCLEOTIDE SEQUENCE [LARGE SCALE GENOMIC DNA]</scope>
    <source>
        <strain evidence="5 6">RP-2-7</strain>
    </source>
</reference>
<evidence type="ECO:0000256" key="1">
    <source>
        <dbReference type="ARBA" id="ARBA00023015"/>
    </source>
</evidence>
<keyword evidence="2" id="KW-0238">DNA-binding</keyword>
<dbReference type="SUPFAM" id="SSF53822">
    <property type="entry name" value="Periplasmic binding protein-like I"/>
    <property type="match status" value="1"/>
</dbReference>
<name>A0A7Y0AAN2_9BACT</name>
<evidence type="ECO:0000256" key="2">
    <source>
        <dbReference type="ARBA" id="ARBA00023125"/>
    </source>
</evidence>
<protein>
    <submittedName>
        <fullName evidence="5">LacI family transcriptional regulator</fullName>
    </submittedName>
</protein>
<evidence type="ECO:0000313" key="6">
    <source>
        <dbReference type="Proteomes" id="UP000559626"/>
    </source>
</evidence>
<keyword evidence="3" id="KW-0804">Transcription</keyword>
<dbReference type="SUPFAM" id="SSF47413">
    <property type="entry name" value="lambda repressor-like DNA-binding domains"/>
    <property type="match status" value="1"/>
</dbReference>
<dbReference type="InterPro" id="IPR010982">
    <property type="entry name" value="Lambda_DNA-bd_dom_sf"/>
</dbReference>
<dbReference type="Pfam" id="PF00356">
    <property type="entry name" value="LacI"/>
    <property type="match status" value="1"/>
</dbReference>
<evidence type="ECO:0000256" key="3">
    <source>
        <dbReference type="ARBA" id="ARBA00023163"/>
    </source>
</evidence>
<keyword evidence="1" id="KW-0805">Transcription regulation</keyword>
<dbReference type="EMBL" id="JABBGH010000001">
    <property type="protein sequence ID" value="NML63844.1"/>
    <property type="molecule type" value="Genomic_DNA"/>
</dbReference>
<dbReference type="AlphaFoldDB" id="A0A7Y0AAN2"/>
<organism evidence="5 6">
    <name type="scientific">Hymenobacter polaris</name>
    <dbReference type="NCBI Taxonomy" id="2682546"/>
    <lineage>
        <taxon>Bacteria</taxon>
        <taxon>Pseudomonadati</taxon>
        <taxon>Bacteroidota</taxon>
        <taxon>Cytophagia</taxon>
        <taxon>Cytophagales</taxon>
        <taxon>Hymenobacteraceae</taxon>
        <taxon>Hymenobacter</taxon>
    </lineage>
</organism>
<dbReference type="Gene3D" id="3.40.50.2300">
    <property type="match status" value="2"/>
</dbReference>
<dbReference type="Gene3D" id="1.10.260.40">
    <property type="entry name" value="lambda repressor-like DNA-binding domains"/>
    <property type="match status" value="1"/>
</dbReference>
<sequence>MNRRASITDLAKALGLSPSTVSRALADHHEVSAATKLRVREMAQQMHYRPNPLAAGLRRGRSNTLGVLVPHITGFFFPEVIHGIATEASAAGFNVMICQSNENAEQEKQTIELMMNAQVAGILVSIADTTQDFGHFEEVRQSGVPLVFFDRAVEGFKGQQVSAVTLNDYYGAYQVTEHLIAQGCRRIAHLTGPPHLSILKHRQQGYLDALAAHGLPAEPRLLAQCEQNQAGGAAALKRMLRFIPSHRPDGVFCSNDLTAVGGLQMAKKLGFRVPQDLAIAGFSNEVFTTLTEPPLTSVDQRCQQMGQTAVQLLRKMLPGPDQSKHSPRPIVLKPRVIVRESSLHSDAPVAEEVAED</sequence>
<proteinExistence type="predicted"/>
<dbReference type="PANTHER" id="PTHR30146:SF109">
    <property type="entry name" value="HTH-TYPE TRANSCRIPTIONAL REGULATOR GALS"/>
    <property type="match status" value="1"/>
</dbReference>
<dbReference type="Pfam" id="PF13377">
    <property type="entry name" value="Peripla_BP_3"/>
    <property type="match status" value="1"/>
</dbReference>